<dbReference type="AlphaFoldDB" id="A0A285PHV8"/>
<reference evidence="2 3" key="1">
    <citation type="submission" date="2017-09" db="EMBL/GenBank/DDBJ databases">
        <authorList>
            <person name="Ehlers B."/>
            <person name="Leendertz F.H."/>
        </authorList>
    </citation>
    <scope>NUCLEOTIDE SEQUENCE [LARGE SCALE GENOMIC DNA]</scope>
    <source>
        <strain evidence="2 3">DSM 18289</strain>
    </source>
</reference>
<dbReference type="RefSeq" id="WP_097155678.1">
    <property type="nucleotide sequence ID" value="NZ_OBEL01000007.1"/>
</dbReference>
<dbReference type="EMBL" id="OBEL01000007">
    <property type="protein sequence ID" value="SNZ21305.1"/>
    <property type="molecule type" value="Genomic_DNA"/>
</dbReference>
<dbReference type="InterPro" id="IPR038996">
    <property type="entry name" value="Gp14"/>
</dbReference>
<accession>A0A285PHV8</accession>
<evidence type="ECO:0000313" key="2">
    <source>
        <dbReference type="EMBL" id="SNZ21305.1"/>
    </source>
</evidence>
<keyword evidence="3" id="KW-1185">Reference proteome</keyword>
<feature type="coiled-coil region" evidence="1">
    <location>
        <begin position="21"/>
        <end position="50"/>
    </location>
</feature>
<evidence type="ECO:0000256" key="1">
    <source>
        <dbReference type="SAM" id="Coils"/>
    </source>
</evidence>
<gene>
    <name evidence="2" type="ORF">SAMN06265368_4422</name>
</gene>
<evidence type="ECO:0000313" key="3">
    <source>
        <dbReference type="Proteomes" id="UP000219439"/>
    </source>
</evidence>
<proteinExistence type="predicted"/>
<organism evidence="2 3">
    <name type="scientific">Cohaesibacter gelatinilyticus</name>
    <dbReference type="NCBI Taxonomy" id="372072"/>
    <lineage>
        <taxon>Bacteria</taxon>
        <taxon>Pseudomonadati</taxon>
        <taxon>Pseudomonadota</taxon>
        <taxon>Alphaproteobacteria</taxon>
        <taxon>Hyphomicrobiales</taxon>
        <taxon>Cohaesibacteraceae</taxon>
    </lineage>
</organism>
<dbReference type="Proteomes" id="UP000219439">
    <property type="component" value="Unassembled WGS sequence"/>
</dbReference>
<protein>
    <submittedName>
        <fullName evidence="2">Uncharacterized protein</fullName>
    </submittedName>
</protein>
<keyword evidence="1" id="KW-0175">Coiled coil</keyword>
<dbReference type="Pfam" id="PF24072">
    <property type="entry name" value="T7_gp14"/>
    <property type="match status" value="1"/>
</dbReference>
<sequence length="170" mass="17865">MCDLGIALGLASTAIGAAGSMAQAQAQADAANYNAQVAEMNARLAEKRSKDAFDRGQKEEQAKREEVSQLIGRQRAAMAANGVDIAYGSPLDTLVDAKTMGELDALTVRTNTAREAYNHDVDAVNKRSKAQLHRMEAKAATTGGYLSAMGSLIGGFGTAYGDAKKAGYFK</sequence>
<dbReference type="OrthoDB" id="8367547at2"/>
<name>A0A285PHV8_9HYPH</name>